<evidence type="ECO:0000256" key="5">
    <source>
        <dbReference type="ARBA" id="ARBA00022989"/>
    </source>
</evidence>
<dbReference type="EMBL" id="JAENHN010000002">
    <property type="protein sequence ID" value="MBK1809093.1"/>
    <property type="molecule type" value="Genomic_DNA"/>
</dbReference>
<evidence type="ECO:0000313" key="14">
    <source>
        <dbReference type="Proteomes" id="UP000596739"/>
    </source>
</evidence>
<keyword evidence="5 10" id="KW-1133">Transmembrane helix</keyword>
<comment type="similarity">
    <text evidence="8">Belongs to the methyl-accepting chemotaxis (MCP) protein family.</text>
</comment>
<dbReference type="SUPFAM" id="SSF58104">
    <property type="entry name" value="Methyl-accepting chemotaxis protein (MCP) signaling domain"/>
    <property type="match status" value="1"/>
</dbReference>
<organism evidence="13 14">
    <name type="scientific">Clostridium yunnanense</name>
    <dbReference type="NCBI Taxonomy" id="2800325"/>
    <lineage>
        <taxon>Bacteria</taxon>
        <taxon>Bacillati</taxon>
        <taxon>Bacillota</taxon>
        <taxon>Clostridia</taxon>
        <taxon>Eubacteriales</taxon>
        <taxon>Clostridiaceae</taxon>
        <taxon>Clostridium</taxon>
    </lineage>
</organism>
<feature type="transmembrane region" description="Helical" evidence="10">
    <location>
        <begin position="12"/>
        <end position="31"/>
    </location>
</feature>
<keyword evidence="3" id="KW-0145">Chemotaxis</keyword>
<dbReference type="PANTHER" id="PTHR32089:SF112">
    <property type="entry name" value="LYSOZYME-LIKE PROTEIN-RELATED"/>
    <property type="match status" value="1"/>
</dbReference>
<evidence type="ECO:0000256" key="4">
    <source>
        <dbReference type="ARBA" id="ARBA00022692"/>
    </source>
</evidence>
<dbReference type="InterPro" id="IPR004089">
    <property type="entry name" value="MCPsignal_dom"/>
</dbReference>
<dbReference type="InterPro" id="IPR003660">
    <property type="entry name" value="HAMP_dom"/>
</dbReference>
<dbReference type="PROSITE" id="PS50111">
    <property type="entry name" value="CHEMOTAXIS_TRANSDUC_2"/>
    <property type="match status" value="1"/>
</dbReference>
<feature type="domain" description="HAMP" evidence="12">
    <location>
        <begin position="326"/>
        <end position="381"/>
    </location>
</feature>
<dbReference type="SMART" id="SM00304">
    <property type="entry name" value="HAMP"/>
    <property type="match status" value="1"/>
</dbReference>
<evidence type="ECO:0000256" key="1">
    <source>
        <dbReference type="ARBA" id="ARBA00004651"/>
    </source>
</evidence>
<proteinExistence type="inferred from homology"/>
<dbReference type="InterPro" id="IPR033479">
    <property type="entry name" value="dCache_1"/>
</dbReference>
<comment type="caution">
    <text evidence="13">The sequence shown here is derived from an EMBL/GenBank/DDBJ whole genome shotgun (WGS) entry which is preliminary data.</text>
</comment>
<dbReference type="Pfam" id="PF00015">
    <property type="entry name" value="MCPsignal"/>
    <property type="match status" value="1"/>
</dbReference>
<evidence type="ECO:0000259" key="12">
    <source>
        <dbReference type="PROSITE" id="PS50885"/>
    </source>
</evidence>
<gene>
    <name evidence="13" type="ORF">JHL18_00320</name>
</gene>
<dbReference type="CDD" id="cd06225">
    <property type="entry name" value="HAMP"/>
    <property type="match status" value="1"/>
</dbReference>
<evidence type="ECO:0000256" key="10">
    <source>
        <dbReference type="SAM" id="Phobius"/>
    </source>
</evidence>
<evidence type="ECO:0000256" key="8">
    <source>
        <dbReference type="ARBA" id="ARBA00029447"/>
    </source>
</evidence>
<dbReference type="CDD" id="cd12912">
    <property type="entry name" value="PDC2_MCP_like"/>
    <property type="match status" value="1"/>
</dbReference>
<sequence>MPKKLRSIQSQFSLIALAIVFITLLSVGTIVSTQVNSQAREDYFTNSDEQMNLVDQSIKNFYSQIDKDINMMATNTLVQTADNTITSYVNNNERAKMTPSTKGGLEQQTYELFKHYADTHPGTMYVYYATESGAYLQWPETEIPEKFAPTTKGWYKSAISGNGAIVRTAPYVDGITKAMITSNVKSFTDKNGKILGVIGIDVQQSVISEMLSKMKFGDTGFSMIVHKTGVILADGRDANNNFKNLEDLKIDGLKDILSQSEPFNVKINGTEYAVNPHVVSGTDWFLASFMTENELTSGASKIRNEIIVISIIMLFITLILITISTKFITTPIKKSSMYLKVIANGDFSGEVDPKYLARKDEIGTITNAINDMKNSLKHLITSIVDESLSIENEVINSIENVNVLNVNLTDISSTTEELAASMEETAASSEEMAITSKKIEKTVQGIAERTVEDSKTAANISKRAEQMHKNMNEAQKKAHDIFINTKTQLEKSIEDSKVVDQINIFSDSIMAITEQTNLLALNAAIEASRAGDAGKGFSVVADEIRKLAEQSKDTVLKIQDVTTKVTNSVDNLSINSNNLLTFMSTNVDNDYNTMLTLADRYSEDAKFVDELVVEFNTASEQLLESVKSMLSTIDGVAAAANEGAMGTTNIASKVSDVNIKSNEVMEQVLRSKESAEKLKEEIKKFKI</sequence>
<dbReference type="Gene3D" id="1.10.287.950">
    <property type="entry name" value="Methyl-accepting chemotaxis protein"/>
    <property type="match status" value="1"/>
</dbReference>
<dbReference type="Gene3D" id="3.30.450.20">
    <property type="entry name" value="PAS domain"/>
    <property type="match status" value="2"/>
</dbReference>
<keyword evidence="2" id="KW-1003">Cell membrane</keyword>
<evidence type="ECO:0000256" key="7">
    <source>
        <dbReference type="ARBA" id="ARBA00023224"/>
    </source>
</evidence>
<dbReference type="Proteomes" id="UP000596739">
    <property type="component" value="Unassembled WGS sequence"/>
</dbReference>
<dbReference type="RefSeq" id="WP_200265645.1">
    <property type="nucleotide sequence ID" value="NZ_JAENHN010000002.1"/>
</dbReference>
<evidence type="ECO:0000256" key="3">
    <source>
        <dbReference type="ARBA" id="ARBA00022500"/>
    </source>
</evidence>
<evidence type="ECO:0000256" key="2">
    <source>
        <dbReference type="ARBA" id="ARBA00022475"/>
    </source>
</evidence>
<dbReference type="CDD" id="cd18773">
    <property type="entry name" value="PDC1_HK_sensor"/>
    <property type="match status" value="1"/>
</dbReference>
<dbReference type="SMART" id="SM00283">
    <property type="entry name" value="MA"/>
    <property type="match status" value="1"/>
</dbReference>
<keyword evidence="4 10" id="KW-0812">Transmembrane</keyword>
<dbReference type="PROSITE" id="PS50885">
    <property type="entry name" value="HAMP"/>
    <property type="match status" value="1"/>
</dbReference>
<feature type="domain" description="Methyl-accepting transducer" evidence="11">
    <location>
        <begin position="400"/>
        <end position="637"/>
    </location>
</feature>
<evidence type="ECO:0000256" key="6">
    <source>
        <dbReference type="ARBA" id="ARBA00023136"/>
    </source>
</evidence>
<feature type="transmembrane region" description="Helical" evidence="10">
    <location>
        <begin position="306"/>
        <end position="328"/>
    </location>
</feature>
<dbReference type="PANTHER" id="PTHR32089">
    <property type="entry name" value="METHYL-ACCEPTING CHEMOTAXIS PROTEIN MCPB"/>
    <property type="match status" value="1"/>
</dbReference>
<keyword evidence="6 10" id="KW-0472">Membrane</keyword>
<protein>
    <submittedName>
        <fullName evidence="13">Methyl-accepting chemotaxis protein</fullName>
    </submittedName>
</protein>
<dbReference type="Pfam" id="PF02743">
    <property type="entry name" value="dCache_1"/>
    <property type="match status" value="1"/>
</dbReference>
<evidence type="ECO:0000259" key="11">
    <source>
        <dbReference type="PROSITE" id="PS50111"/>
    </source>
</evidence>
<reference evidence="14" key="1">
    <citation type="submission" date="2021-01" db="EMBL/GenBank/DDBJ databases">
        <title>Genome public.</title>
        <authorList>
            <person name="Liu C."/>
            <person name="Sun Q."/>
        </authorList>
    </citation>
    <scope>NUCLEOTIDE SEQUENCE [LARGE SCALE GENOMIC DNA]</scope>
    <source>
        <strain evidence="14">YIM B02505</strain>
    </source>
</reference>
<keyword evidence="14" id="KW-1185">Reference proteome</keyword>
<comment type="subcellular location">
    <subcellularLocation>
        <location evidence="1">Cell membrane</location>
        <topology evidence="1">Multi-pass membrane protein</topology>
    </subcellularLocation>
</comment>
<evidence type="ECO:0000313" key="13">
    <source>
        <dbReference type="EMBL" id="MBK1809093.1"/>
    </source>
</evidence>
<keyword evidence="7 9" id="KW-0807">Transducer</keyword>
<name>A0ABS1EIA9_9CLOT</name>
<evidence type="ECO:0000256" key="9">
    <source>
        <dbReference type="PROSITE-ProRule" id="PRU00284"/>
    </source>
</evidence>
<accession>A0ABS1EIA9</accession>